<feature type="domain" description="DUF7669" evidence="1">
    <location>
        <begin position="14"/>
        <end position="77"/>
    </location>
</feature>
<keyword evidence="3" id="KW-1185">Reference proteome</keyword>
<organism evidence="2 3">
    <name type="scientific">Nocardioides thalensis</name>
    <dbReference type="NCBI Taxonomy" id="1914755"/>
    <lineage>
        <taxon>Bacteria</taxon>
        <taxon>Bacillati</taxon>
        <taxon>Actinomycetota</taxon>
        <taxon>Actinomycetes</taxon>
        <taxon>Propionibacteriales</taxon>
        <taxon>Nocardioidaceae</taxon>
        <taxon>Nocardioides</taxon>
    </lineage>
</organism>
<dbReference type="Pfam" id="PF24706">
    <property type="entry name" value="DUF7669"/>
    <property type="match status" value="1"/>
</dbReference>
<sequence length="81" mass="9201">MTARDDILAAANRLANRSSDRTFTLAEVITDVRRSGRRYAESTIRTHVTSRMCANAPNHHAVTYDDLYSLGDGRYRLNRES</sequence>
<dbReference type="AlphaFoldDB" id="A0A853BYX5"/>
<dbReference type="RefSeq" id="WP_179666598.1">
    <property type="nucleotide sequence ID" value="NZ_JACCFP010000001.1"/>
</dbReference>
<gene>
    <name evidence="2" type="ORF">HNR19_000654</name>
</gene>
<evidence type="ECO:0000313" key="2">
    <source>
        <dbReference type="EMBL" id="NYI99955.1"/>
    </source>
</evidence>
<proteinExistence type="predicted"/>
<dbReference type="InterPro" id="IPR056086">
    <property type="entry name" value="DUF7669"/>
</dbReference>
<accession>A0A853BYX5</accession>
<name>A0A853BYX5_9ACTN</name>
<reference evidence="2 3" key="1">
    <citation type="submission" date="2020-07" db="EMBL/GenBank/DDBJ databases">
        <title>Sequencing the genomes of 1000 actinobacteria strains.</title>
        <authorList>
            <person name="Klenk H.-P."/>
        </authorList>
    </citation>
    <scope>NUCLEOTIDE SEQUENCE [LARGE SCALE GENOMIC DNA]</scope>
    <source>
        <strain evidence="2 3">DSM 103833</strain>
    </source>
</reference>
<evidence type="ECO:0000259" key="1">
    <source>
        <dbReference type="Pfam" id="PF24706"/>
    </source>
</evidence>
<dbReference type="EMBL" id="JACCFP010000001">
    <property type="protein sequence ID" value="NYI99955.1"/>
    <property type="molecule type" value="Genomic_DNA"/>
</dbReference>
<dbReference type="Proteomes" id="UP000530424">
    <property type="component" value="Unassembled WGS sequence"/>
</dbReference>
<evidence type="ECO:0000313" key="3">
    <source>
        <dbReference type="Proteomes" id="UP000530424"/>
    </source>
</evidence>
<protein>
    <recommendedName>
        <fullName evidence="1">DUF7669 domain-containing protein</fullName>
    </recommendedName>
</protein>
<comment type="caution">
    <text evidence="2">The sequence shown here is derived from an EMBL/GenBank/DDBJ whole genome shotgun (WGS) entry which is preliminary data.</text>
</comment>